<dbReference type="GO" id="GO:0070475">
    <property type="term" value="P:rRNA base methylation"/>
    <property type="evidence" value="ECO:0007669"/>
    <property type="project" value="TreeGrafter"/>
</dbReference>
<dbReference type="Proteomes" id="UP000567293">
    <property type="component" value="Unassembled WGS sequence"/>
</dbReference>
<comment type="caution">
    <text evidence="6">The sequence shown here is derived from an EMBL/GenBank/DDBJ whole genome shotgun (WGS) entry which is preliminary data.</text>
</comment>
<dbReference type="EMBL" id="JACDQQ010002017">
    <property type="protein sequence ID" value="MBA0087464.1"/>
    <property type="molecule type" value="Genomic_DNA"/>
</dbReference>
<dbReference type="InterPro" id="IPR029063">
    <property type="entry name" value="SAM-dependent_MTases_sf"/>
</dbReference>
<sequence>YVLPGEEVRAAARKRQKKLLWADLLEVICPAKERGQPKCPHFQKCGGCHYQHISAAEQLRLKKEILQETLSRLGGISWDGPIREHAAEPYGYRNRAQWAVRQGMPRALGYFLPESSVILPIDECPVLSPLLAETFLKLQDMSRSGTLPARVKEIEAFADSRDQKIALNVAFERFPKPAAELIAAFHNALPQLESLLLLDQKKNKFELAGTGYLTQDAGGYQYRVSHLSFFQVNRLLIEDLLETVVANARGDLALDLYAGVGFFTLPLAKTFRKVVSVDANLAATRDLKANAELAGVSIACYNEHVEEFLKKTRERPELVVLDPPRTGLGSQAAKHLAEIDAREIVYLSCDPSTLARDMAVLTDSARKPKEIAAPSNRYEITEMHLFDLFPQTFHIETLVRLRKSP</sequence>
<feature type="active site" description="Nucleophile" evidence="4">
    <location>
        <position position="349"/>
    </location>
</feature>
<keyword evidence="7" id="KW-1185">Reference proteome</keyword>
<proteinExistence type="inferred from homology"/>
<evidence type="ECO:0000256" key="3">
    <source>
        <dbReference type="ARBA" id="ARBA00022691"/>
    </source>
</evidence>
<evidence type="ECO:0000256" key="1">
    <source>
        <dbReference type="ARBA" id="ARBA00022603"/>
    </source>
</evidence>
<gene>
    <name evidence="6" type="primary">rlmD</name>
    <name evidence="6" type="ORF">HRJ53_20965</name>
</gene>
<dbReference type="Gene3D" id="3.40.50.150">
    <property type="entry name" value="Vaccinia Virus protein VP39"/>
    <property type="match status" value="1"/>
</dbReference>
<dbReference type="InterPro" id="IPR012340">
    <property type="entry name" value="NA-bd_OB-fold"/>
</dbReference>
<evidence type="ECO:0000313" key="7">
    <source>
        <dbReference type="Proteomes" id="UP000567293"/>
    </source>
</evidence>
<dbReference type="InterPro" id="IPR010280">
    <property type="entry name" value="U5_MeTrfase_fam"/>
</dbReference>
<protein>
    <submittedName>
        <fullName evidence="6">23S rRNA (Uracil(1939)-C(5))-methyltransferase RlmD</fullName>
        <ecNumber evidence="6">2.1.1.190</ecNumber>
    </submittedName>
</protein>
<keyword evidence="2 4" id="KW-0808">Transferase</keyword>
<dbReference type="EC" id="2.1.1.190" evidence="6"/>
<dbReference type="GO" id="GO:0070041">
    <property type="term" value="F:rRNA (uridine-C5-)-methyltransferase activity"/>
    <property type="evidence" value="ECO:0007669"/>
    <property type="project" value="TreeGrafter"/>
</dbReference>
<evidence type="ECO:0000256" key="5">
    <source>
        <dbReference type="PROSITE-ProRule" id="PRU10015"/>
    </source>
</evidence>
<evidence type="ECO:0000256" key="4">
    <source>
        <dbReference type="PROSITE-ProRule" id="PRU01024"/>
    </source>
</evidence>
<feature type="active site" evidence="5">
    <location>
        <position position="349"/>
    </location>
</feature>
<keyword evidence="3 4" id="KW-0949">S-adenosyl-L-methionine</keyword>
<dbReference type="NCBIfam" id="TIGR00479">
    <property type="entry name" value="rumA"/>
    <property type="match status" value="1"/>
</dbReference>
<feature type="non-terminal residue" evidence="6">
    <location>
        <position position="1"/>
    </location>
</feature>
<dbReference type="CDD" id="cd02440">
    <property type="entry name" value="AdoMet_MTases"/>
    <property type="match status" value="1"/>
</dbReference>
<feature type="binding site" evidence="4">
    <location>
        <position position="231"/>
    </location>
    <ligand>
        <name>S-adenosyl-L-methionine</name>
        <dbReference type="ChEBI" id="CHEBI:59789"/>
    </ligand>
</feature>
<feature type="binding site" evidence="4">
    <location>
        <position position="278"/>
    </location>
    <ligand>
        <name>S-adenosyl-L-methionine</name>
        <dbReference type="ChEBI" id="CHEBI:59789"/>
    </ligand>
</feature>
<dbReference type="PROSITE" id="PS51687">
    <property type="entry name" value="SAM_MT_RNA_M5U"/>
    <property type="match status" value="1"/>
</dbReference>
<feature type="binding site" evidence="4">
    <location>
        <position position="257"/>
    </location>
    <ligand>
        <name>S-adenosyl-L-methionine</name>
        <dbReference type="ChEBI" id="CHEBI:59789"/>
    </ligand>
</feature>
<name>A0A7V8SYU7_9BACT</name>
<dbReference type="Pfam" id="PF05958">
    <property type="entry name" value="tRNA_U5-meth_tr"/>
    <property type="match status" value="1"/>
</dbReference>
<dbReference type="AlphaFoldDB" id="A0A7V8SYU7"/>
<reference evidence="6" key="1">
    <citation type="submission" date="2020-06" db="EMBL/GenBank/DDBJ databases">
        <title>Legume-microbial interactions unlock mineral nutrients during tropical forest succession.</title>
        <authorList>
            <person name="Epihov D.Z."/>
        </authorList>
    </citation>
    <scope>NUCLEOTIDE SEQUENCE [LARGE SCALE GENOMIC DNA]</scope>
    <source>
        <strain evidence="6">Pan2503</strain>
    </source>
</reference>
<accession>A0A7V8SYU7</accession>
<dbReference type="SUPFAM" id="SSF53335">
    <property type="entry name" value="S-adenosyl-L-methionine-dependent methyltransferases"/>
    <property type="match status" value="1"/>
</dbReference>
<dbReference type="Gene3D" id="2.40.50.1070">
    <property type="match status" value="1"/>
</dbReference>
<organism evidence="6 7">
    <name type="scientific">Candidatus Acidiferrum panamense</name>
    <dbReference type="NCBI Taxonomy" id="2741543"/>
    <lineage>
        <taxon>Bacteria</taxon>
        <taxon>Pseudomonadati</taxon>
        <taxon>Acidobacteriota</taxon>
        <taxon>Terriglobia</taxon>
        <taxon>Candidatus Acidiferrales</taxon>
        <taxon>Candidatus Acidiferrum</taxon>
    </lineage>
</organism>
<evidence type="ECO:0000256" key="2">
    <source>
        <dbReference type="ARBA" id="ARBA00022679"/>
    </source>
</evidence>
<dbReference type="InterPro" id="IPR030391">
    <property type="entry name" value="MeTrfase_TrmA_CS"/>
</dbReference>
<dbReference type="PROSITE" id="PS01231">
    <property type="entry name" value="TRMA_2"/>
    <property type="match status" value="1"/>
</dbReference>
<evidence type="ECO:0000313" key="6">
    <source>
        <dbReference type="EMBL" id="MBA0087464.1"/>
    </source>
</evidence>
<comment type="similarity">
    <text evidence="4">Belongs to the class I-like SAM-binding methyltransferase superfamily. RNA M5U methyltransferase family.</text>
</comment>
<feature type="binding site" evidence="4">
    <location>
        <position position="322"/>
    </location>
    <ligand>
        <name>S-adenosyl-L-methionine</name>
        <dbReference type="ChEBI" id="CHEBI:59789"/>
    </ligand>
</feature>
<dbReference type="PANTHER" id="PTHR11061">
    <property type="entry name" value="RNA M5U METHYLTRANSFERASE"/>
    <property type="match status" value="1"/>
</dbReference>
<dbReference type="Gene3D" id="2.40.50.140">
    <property type="entry name" value="Nucleic acid-binding proteins"/>
    <property type="match status" value="1"/>
</dbReference>
<dbReference type="PROSITE" id="PS01230">
    <property type="entry name" value="TRMA_1"/>
    <property type="match status" value="1"/>
</dbReference>
<dbReference type="InterPro" id="IPR030390">
    <property type="entry name" value="MeTrfase_TrmA_AS"/>
</dbReference>
<keyword evidence="1 4" id="KW-0489">Methyltransferase</keyword>
<dbReference type="PANTHER" id="PTHR11061:SF30">
    <property type="entry name" value="TRNA (URACIL(54)-C(5))-METHYLTRANSFERASE"/>
    <property type="match status" value="1"/>
</dbReference>